<dbReference type="AlphaFoldDB" id="A0A194W8B7"/>
<dbReference type="GO" id="GO:0005509">
    <property type="term" value="F:calcium ion binding"/>
    <property type="evidence" value="ECO:0007669"/>
    <property type="project" value="InterPro"/>
</dbReference>
<dbReference type="Proteomes" id="UP000078559">
    <property type="component" value="Chromosome 8"/>
</dbReference>
<keyword evidence="3" id="KW-1185">Reference proteome</keyword>
<dbReference type="EMBL" id="CM003105">
    <property type="protein sequence ID" value="KUI72330.1"/>
    <property type="molecule type" value="Genomic_DNA"/>
</dbReference>
<reference evidence="2" key="1">
    <citation type="submission" date="2014-12" db="EMBL/GenBank/DDBJ databases">
        <title>Genome Sequence of Valsa Canker Pathogens Uncovers a Specific Adaption of Colonization on Woody Bark.</title>
        <authorList>
            <person name="Yin Z."/>
            <person name="Liu H."/>
            <person name="Gao X."/>
            <person name="Li Z."/>
            <person name="Song N."/>
            <person name="Ke X."/>
            <person name="Dai Q."/>
            <person name="Wu Y."/>
            <person name="Sun Y."/>
            <person name="Xu J.-R."/>
            <person name="Kang Z.K."/>
            <person name="Wang L."/>
            <person name="Huang L."/>
        </authorList>
    </citation>
    <scope>NUCLEOTIDE SEQUENCE [LARGE SCALE GENOMIC DNA]</scope>
    <source>
        <strain evidence="2">03-8</strain>
    </source>
</reference>
<dbReference type="GO" id="GO:0004571">
    <property type="term" value="F:mannosyl-oligosaccharide 1,2-alpha-mannosidase activity"/>
    <property type="evidence" value="ECO:0007669"/>
    <property type="project" value="InterPro"/>
</dbReference>
<evidence type="ECO:0000313" key="3">
    <source>
        <dbReference type="Proteomes" id="UP000078559"/>
    </source>
</evidence>
<protein>
    <submittedName>
        <fullName evidence="2">Uncharacterized protein</fullName>
    </submittedName>
</protein>
<dbReference type="GO" id="GO:0016020">
    <property type="term" value="C:membrane"/>
    <property type="evidence" value="ECO:0007669"/>
    <property type="project" value="InterPro"/>
</dbReference>
<dbReference type="GO" id="GO:0005975">
    <property type="term" value="P:carbohydrate metabolic process"/>
    <property type="evidence" value="ECO:0007669"/>
    <property type="project" value="InterPro"/>
</dbReference>
<evidence type="ECO:0000313" key="2">
    <source>
        <dbReference type="EMBL" id="KUI72330.1"/>
    </source>
</evidence>
<dbReference type="Pfam" id="PF01532">
    <property type="entry name" value="Glyco_hydro_47"/>
    <property type="match status" value="1"/>
</dbReference>
<dbReference type="InterPro" id="IPR036026">
    <property type="entry name" value="Seven-hairpin_glycosidases"/>
</dbReference>
<sequence length="169" mass="19179">MCWRLNIKYNLGWLLAAYDLSERRMLPGKAIGLSDMLYAQYNTENRMPVDFILCLEVKKRVVSAFPGALLLKLTTLSQTDWRPEVLQRLITKTTGLFHSSPNEMMFPGMWRAPKFETIERAGMDTAKDPRYIHRPEATEGVSVLFRTHRVAGESGDGLGGLFKTLRNGA</sequence>
<organism evidence="2 3">
    <name type="scientific">Cytospora mali</name>
    <name type="common">Apple Valsa canker fungus</name>
    <name type="synonym">Valsa mali</name>
    <dbReference type="NCBI Taxonomy" id="578113"/>
    <lineage>
        <taxon>Eukaryota</taxon>
        <taxon>Fungi</taxon>
        <taxon>Dikarya</taxon>
        <taxon>Ascomycota</taxon>
        <taxon>Pezizomycotina</taxon>
        <taxon>Sordariomycetes</taxon>
        <taxon>Sordariomycetidae</taxon>
        <taxon>Diaporthales</taxon>
        <taxon>Cytosporaceae</taxon>
        <taxon>Cytospora</taxon>
    </lineage>
</organism>
<accession>A0A194W8B7</accession>
<dbReference type="InterPro" id="IPR001382">
    <property type="entry name" value="Glyco_hydro_47"/>
</dbReference>
<proteinExistence type="inferred from homology"/>
<gene>
    <name evidence="2" type="ORF">VM1G_11801</name>
</gene>
<evidence type="ECO:0000256" key="1">
    <source>
        <dbReference type="ARBA" id="ARBA00007658"/>
    </source>
</evidence>
<dbReference type="SUPFAM" id="SSF48225">
    <property type="entry name" value="Seven-hairpin glycosidases"/>
    <property type="match status" value="1"/>
</dbReference>
<dbReference type="Gene3D" id="1.50.10.10">
    <property type="match status" value="1"/>
</dbReference>
<dbReference type="UniPathway" id="UPA00378"/>
<dbReference type="SMR" id="A0A194W8B7"/>
<comment type="similarity">
    <text evidence="1">Belongs to the glycosyl hydrolase 47 family.</text>
</comment>
<name>A0A194W8B7_CYTMA</name>
<dbReference type="GO" id="GO:0036503">
    <property type="term" value="P:ERAD pathway"/>
    <property type="evidence" value="ECO:0007669"/>
    <property type="project" value="UniProtKB-ARBA"/>
</dbReference>
<dbReference type="InterPro" id="IPR012341">
    <property type="entry name" value="6hp_glycosidase-like_sf"/>
</dbReference>